<dbReference type="AlphaFoldDB" id="A0A9W6T1B1"/>
<reference evidence="2" key="1">
    <citation type="submission" date="2023-04" db="EMBL/GenBank/DDBJ databases">
        <title>Candida boidinii NBRC 10035.</title>
        <authorList>
            <person name="Ichikawa N."/>
            <person name="Sato H."/>
            <person name="Tonouchi N."/>
        </authorList>
    </citation>
    <scope>NUCLEOTIDE SEQUENCE</scope>
    <source>
        <strain evidence="2">NBRC 10035</strain>
    </source>
</reference>
<dbReference type="PANTHER" id="PTHR31905">
    <property type="entry name" value="COILED-COIL DOMAIN-CONTAINING PROTEIN 58"/>
    <property type="match status" value="1"/>
</dbReference>
<evidence type="ECO:0000256" key="1">
    <source>
        <dbReference type="ARBA" id="ARBA00024204"/>
    </source>
</evidence>
<organism evidence="2 3">
    <name type="scientific">Candida boidinii</name>
    <name type="common">Yeast</name>
    <dbReference type="NCBI Taxonomy" id="5477"/>
    <lineage>
        <taxon>Eukaryota</taxon>
        <taxon>Fungi</taxon>
        <taxon>Dikarya</taxon>
        <taxon>Ascomycota</taxon>
        <taxon>Saccharomycotina</taxon>
        <taxon>Pichiomycetes</taxon>
        <taxon>Pichiales</taxon>
        <taxon>Pichiaceae</taxon>
        <taxon>Ogataea</taxon>
        <taxon>Ogataea/Candida clade</taxon>
    </lineage>
</organism>
<dbReference type="EMBL" id="BSXN01001061">
    <property type="protein sequence ID" value="GME71375.1"/>
    <property type="molecule type" value="Genomic_DNA"/>
</dbReference>
<dbReference type="InterPro" id="IPR019171">
    <property type="entry name" value="MIX23"/>
</dbReference>
<protein>
    <submittedName>
        <fullName evidence="2">Unnamed protein product</fullName>
    </submittedName>
</protein>
<comment type="caution">
    <text evidence="2">The sequence shown here is derived from an EMBL/GenBank/DDBJ whole genome shotgun (WGS) entry which is preliminary data.</text>
</comment>
<evidence type="ECO:0000313" key="3">
    <source>
        <dbReference type="Proteomes" id="UP001165120"/>
    </source>
</evidence>
<name>A0A9W6T1B1_CANBO</name>
<sequence>MNITEANKIIDEQLEISPEKSIPSFPVVNREACKDSVSIRNFLKLSRSNTDDMIRTRLNNYLNHHEQRKSILFRLNSLDANKSKESQCLFFLKTVIYPQWQLRASTINLCYKESDKMVKEVENSEIVKLSEEERIKLLRDDPYALKDMQREIDSKYDVVNSMKSWTQNEIGIEEIIKKRSCDITYDICDFSKEKIDIIKEFNNWVNEITK</sequence>
<proteinExistence type="inferred from homology"/>
<gene>
    <name evidence="2" type="ORF">Cboi02_000318900</name>
</gene>
<dbReference type="Pfam" id="PF09774">
    <property type="entry name" value="MIX23"/>
    <property type="match status" value="1"/>
</dbReference>
<keyword evidence="3" id="KW-1185">Reference proteome</keyword>
<dbReference type="PANTHER" id="PTHR31905:SF2">
    <property type="entry name" value="PROTEIN MIX23"/>
    <property type="match status" value="1"/>
</dbReference>
<comment type="similarity">
    <text evidence="1">Belongs to the MIX23 family.</text>
</comment>
<dbReference type="GO" id="GO:0005758">
    <property type="term" value="C:mitochondrial intermembrane space"/>
    <property type="evidence" value="ECO:0007669"/>
    <property type="project" value="InterPro"/>
</dbReference>
<accession>A0A9W6T1B1</accession>
<dbReference type="Proteomes" id="UP001165120">
    <property type="component" value="Unassembled WGS sequence"/>
</dbReference>
<evidence type="ECO:0000313" key="2">
    <source>
        <dbReference type="EMBL" id="GME71375.1"/>
    </source>
</evidence>
<dbReference type="OrthoDB" id="5593818at2759"/>